<evidence type="ECO:0000313" key="1">
    <source>
        <dbReference type="EMBL" id="KKL07250.1"/>
    </source>
</evidence>
<comment type="caution">
    <text evidence="1">The sequence shown here is derived from an EMBL/GenBank/DDBJ whole genome shotgun (WGS) entry which is preliminary data.</text>
</comment>
<protein>
    <submittedName>
        <fullName evidence="1">Uncharacterized protein</fullName>
    </submittedName>
</protein>
<dbReference type="EMBL" id="LAZR01043363">
    <property type="protein sequence ID" value="KKL07250.1"/>
    <property type="molecule type" value="Genomic_DNA"/>
</dbReference>
<organism evidence="1">
    <name type="scientific">marine sediment metagenome</name>
    <dbReference type="NCBI Taxonomy" id="412755"/>
    <lineage>
        <taxon>unclassified sequences</taxon>
        <taxon>metagenomes</taxon>
        <taxon>ecological metagenomes</taxon>
    </lineage>
</organism>
<dbReference type="AlphaFoldDB" id="A0A0F9ACY6"/>
<sequence length="95" mass="10943">MARGVLTDEIQTLAKEFLGREITTTELRFYPYLDYVMKNEQIIEPERCNGEDRKVLAELRAAGHIEGGASGLAMTKEFYDYINQVLWLGYVCNVY</sequence>
<accession>A0A0F9ACY6</accession>
<gene>
    <name evidence="1" type="ORF">LCGC14_2587890</name>
</gene>
<reference evidence="1" key="1">
    <citation type="journal article" date="2015" name="Nature">
        <title>Complex archaea that bridge the gap between prokaryotes and eukaryotes.</title>
        <authorList>
            <person name="Spang A."/>
            <person name="Saw J.H."/>
            <person name="Jorgensen S.L."/>
            <person name="Zaremba-Niedzwiedzka K."/>
            <person name="Martijn J."/>
            <person name="Lind A.E."/>
            <person name="van Eijk R."/>
            <person name="Schleper C."/>
            <person name="Guy L."/>
            <person name="Ettema T.J."/>
        </authorList>
    </citation>
    <scope>NUCLEOTIDE SEQUENCE</scope>
</reference>
<proteinExistence type="predicted"/>
<name>A0A0F9ACY6_9ZZZZ</name>